<feature type="transmembrane region" description="Helical" evidence="1">
    <location>
        <begin position="120"/>
        <end position="139"/>
    </location>
</feature>
<feature type="transmembrane region" description="Helical" evidence="1">
    <location>
        <begin position="83"/>
        <end position="108"/>
    </location>
</feature>
<proteinExistence type="predicted"/>
<feature type="transmembrane region" description="Helical" evidence="1">
    <location>
        <begin position="151"/>
        <end position="168"/>
    </location>
</feature>
<evidence type="ECO:0000313" key="3">
    <source>
        <dbReference type="Proteomes" id="UP000644749"/>
    </source>
</evidence>
<gene>
    <name evidence="2" type="ORF">JL111_11305</name>
</gene>
<protein>
    <recommendedName>
        <fullName evidence="4">Glycosyltransferase RgtA/B/C/D-like domain-containing protein</fullName>
    </recommendedName>
</protein>
<organism evidence="2 3">
    <name type="scientific">Paracoccus aerius</name>
    <dbReference type="NCBI Taxonomy" id="1915382"/>
    <lineage>
        <taxon>Bacteria</taxon>
        <taxon>Pseudomonadati</taxon>
        <taxon>Pseudomonadota</taxon>
        <taxon>Alphaproteobacteria</taxon>
        <taxon>Rhodobacterales</taxon>
        <taxon>Paracoccaceae</taxon>
        <taxon>Paracoccus</taxon>
    </lineage>
</organism>
<feature type="transmembrane region" description="Helical" evidence="1">
    <location>
        <begin position="217"/>
        <end position="243"/>
    </location>
</feature>
<feature type="transmembrane region" description="Helical" evidence="1">
    <location>
        <begin position="293"/>
        <end position="309"/>
    </location>
</feature>
<reference evidence="2 3" key="1">
    <citation type="submission" date="2021-01" db="EMBL/GenBank/DDBJ databases">
        <title>011410 draft genome.</title>
        <authorList>
            <person name="Lang L."/>
        </authorList>
    </citation>
    <scope>NUCLEOTIDE SEQUENCE [LARGE SCALE GENOMIC DNA]</scope>
    <source>
        <strain evidence="2 3">KCTC 42845</strain>
    </source>
</reference>
<feature type="transmembrane region" description="Helical" evidence="1">
    <location>
        <begin position="20"/>
        <end position="36"/>
    </location>
</feature>
<feature type="transmembrane region" description="Helical" evidence="1">
    <location>
        <begin position="344"/>
        <end position="362"/>
    </location>
</feature>
<keyword evidence="1" id="KW-0812">Transmembrane</keyword>
<evidence type="ECO:0000256" key="1">
    <source>
        <dbReference type="SAM" id="Phobius"/>
    </source>
</evidence>
<comment type="caution">
    <text evidence="2">The sequence shown here is derived from an EMBL/GenBank/DDBJ whole genome shotgun (WGS) entry which is preliminary data.</text>
</comment>
<feature type="transmembrane region" description="Helical" evidence="1">
    <location>
        <begin position="263"/>
        <end position="286"/>
    </location>
</feature>
<keyword evidence="3" id="KW-1185">Reference proteome</keyword>
<accession>A0ABS1S5U5</accession>
<dbReference type="EMBL" id="JAESHT010000008">
    <property type="protein sequence ID" value="MBL3674074.1"/>
    <property type="molecule type" value="Genomic_DNA"/>
</dbReference>
<evidence type="ECO:0008006" key="4">
    <source>
        <dbReference type="Google" id="ProtNLM"/>
    </source>
</evidence>
<keyword evidence="1" id="KW-0472">Membrane</keyword>
<feature type="transmembrane region" description="Helical" evidence="1">
    <location>
        <begin position="180"/>
        <end position="210"/>
    </location>
</feature>
<feature type="transmembrane region" description="Helical" evidence="1">
    <location>
        <begin position="315"/>
        <end position="332"/>
    </location>
</feature>
<dbReference type="RefSeq" id="WP_191310468.1">
    <property type="nucleotide sequence ID" value="NZ_BNCL01000008.1"/>
</dbReference>
<name>A0ABS1S5U5_9RHOB</name>
<sequence length="520" mass="54696">MAQPLASRSAAVEGIVSRPGRLIIGLAVLAALLLVLPGRTVATRGLDELFYILDGANRVLSGQVPGRDFITAQGPLVHYLPAFGAWLGGWGAALPVAVGVVLVVLAPVMAHVLTSRLDPALALLSAAFLVLVLAAPMNLGEPMTALSFAQFHNRIGWVALALLLVMVLPPLQSGMDRRDAAAAAVLAFAMIHVRLTYGLAAVAVLAFILCDRRQRGWAALALLGAALGTLVTALIWGGLPGYLQATTTAWGAGGLLRGSWGDIIDHALVSFTDYVLLGLIAGISLWRRWSLRYALFFILCALGGFSIINHNEQRWGILALHAGAIVAAGRILREGDGPRPPILGNSAGATLLVLVMMLPTILHNGIALGLHVTAAVTGAGRPLPLPGMEGVRLADLWTGGDFGGANRYLGTVEDGIRALSALDPQPESIAVLGAADPFSAALGLRPARGFMPVMRWLNTLGPADHPAPEALFADAEVVLVRAGGSDPVRALYLPFVESNFTLIRQTEFWQIHRRAPAARP</sequence>
<keyword evidence="1" id="KW-1133">Transmembrane helix</keyword>
<evidence type="ECO:0000313" key="2">
    <source>
        <dbReference type="EMBL" id="MBL3674074.1"/>
    </source>
</evidence>
<dbReference type="Proteomes" id="UP000644749">
    <property type="component" value="Unassembled WGS sequence"/>
</dbReference>